<accession>A0AAW0ED74</accession>
<protein>
    <submittedName>
        <fullName evidence="2">Uncharacterized protein</fullName>
    </submittedName>
</protein>
<dbReference type="EMBL" id="JAWWNJ010000002">
    <property type="protein sequence ID" value="KAK7061840.1"/>
    <property type="molecule type" value="Genomic_DNA"/>
</dbReference>
<feature type="compositionally biased region" description="Low complexity" evidence="1">
    <location>
        <begin position="1"/>
        <end position="14"/>
    </location>
</feature>
<feature type="region of interest" description="Disordered" evidence="1">
    <location>
        <begin position="1"/>
        <end position="76"/>
    </location>
</feature>
<evidence type="ECO:0000313" key="2">
    <source>
        <dbReference type="EMBL" id="KAK7061840.1"/>
    </source>
</evidence>
<reference evidence="2 3" key="1">
    <citation type="journal article" date="2024" name="J Genomics">
        <title>Draft genome sequencing and assembly of Favolaschia claudopus CIRM-BRFM 2984 isolated from oak limbs.</title>
        <authorList>
            <person name="Navarro D."/>
            <person name="Drula E."/>
            <person name="Chaduli D."/>
            <person name="Cazenave R."/>
            <person name="Ahrendt S."/>
            <person name="Wang J."/>
            <person name="Lipzen A."/>
            <person name="Daum C."/>
            <person name="Barry K."/>
            <person name="Grigoriev I.V."/>
            <person name="Favel A."/>
            <person name="Rosso M.N."/>
            <person name="Martin F."/>
        </authorList>
    </citation>
    <scope>NUCLEOTIDE SEQUENCE [LARGE SCALE GENOMIC DNA]</scope>
    <source>
        <strain evidence="2 3">CIRM-BRFM 2984</strain>
    </source>
</reference>
<keyword evidence="3" id="KW-1185">Reference proteome</keyword>
<feature type="compositionally biased region" description="Basic and acidic residues" evidence="1">
    <location>
        <begin position="58"/>
        <end position="76"/>
    </location>
</feature>
<evidence type="ECO:0000313" key="3">
    <source>
        <dbReference type="Proteomes" id="UP001362999"/>
    </source>
</evidence>
<dbReference type="AlphaFoldDB" id="A0AAW0ED74"/>
<proteinExistence type="predicted"/>
<dbReference type="Proteomes" id="UP001362999">
    <property type="component" value="Unassembled WGS sequence"/>
</dbReference>
<organism evidence="2 3">
    <name type="scientific">Favolaschia claudopus</name>
    <dbReference type="NCBI Taxonomy" id="2862362"/>
    <lineage>
        <taxon>Eukaryota</taxon>
        <taxon>Fungi</taxon>
        <taxon>Dikarya</taxon>
        <taxon>Basidiomycota</taxon>
        <taxon>Agaricomycotina</taxon>
        <taxon>Agaricomycetes</taxon>
        <taxon>Agaricomycetidae</taxon>
        <taxon>Agaricales</taxon>
        <taxon>Marasmiineae</taxon>
        <taxon>Mycenaceae</taxon>
        <taxon>Favolaschia</taxon>
    </lineage>
</organism>
<gene>
    <name evidence="2" type="ORF">R3P38DRAFT_2831854</name>
</gene>
<sequence length="76" mass="8689">MSSSNKSSSSSNSKEGPRSRNQIIKSYGGRPNFQYSFGLKMEPGDIEEGNAILDAFEQQEKEDWEEQQKEQNKDQK</sequence>
<evidence type="ECO:0000256" key="1">
    <source>
        <dbReference type="SAM" id="MobiDB-lite"/>
    </source>
</evidence>
<comment type="caution">
    <text evidence="2">The sequence shown here is derived from an EMBL/GenBank/DDBJ whole genome shotgun (WGS) entry which is preliminary data.</text>
</comment>
<name>A0AAW0ED74_9AGAR</name>